<dbReference type="GO" id="GO:0005783">
    <property type="term" value="C:endoplasmic reticulum"/>
    <property type="evidence" value="ECO:0007669"/>
    <property type="project" value="TreeGrafter"/>
</dbReference>
<dbReference type="Gene3D" id="2.60.120.620">
    <property type="entry name" value="q2cbj1_9rhob like domain"/>
    <property type="match status" value="1"/>
</dbReference>
<dbReference type="GO" id="GO:0008475">
    <property type="term" value="F:procollagen-lysine 5-dioxygenase activity"/>
    <property type="evidence" value="ECO:0007669"/>
    <property type="project" value="TreeGrafter"/>
</dbReference>
<feature type="chain" id="PRO_5012375445" description="Fe2OG dioxygenase domain-containing protein" evidence="8">
    <location>
        <begin position="28"/>
        <end position="822"/>
    </location>
</feature>
<evidence type="ECO:0000256" key="5">
    <source>
        <dbReference type="ARBA" id="ARBA00023002"/>
    </source>
</evidence>
<organism evidence="10 11">
    <name type="scientific">Folsomia candida</name>
    <name type="common">Springtail</name>
    <dbReference type="NCBI Taxonomy" id="158441"/>
    <lineage>
        <taxon>Eukaryota</taxon>
        <taxon>Metazoa</taxon>
        <taxon>Ecdysozoa</taxon>
        <taxon>Arthropoda</taxon>
        <taxon>Hexapoda</taxon>
        <taxon>Collembola</taxon>
        <taxon>Entomobryomorpha</taxon>
        <taxon>Isotomoidea</taxon>
        <taxon>Isotomidae</taxon>
        <taxon>Proisotominae</taxon>
        <taxon>Folsomia</taxon>
    </lineage>
</organism>
<evidence type="ECO:0000256" key="8">
    <source>
        <dbReference type="SAM" id="SignalP"/>
    </source>
</evidence>
<feature type="domain" description="Fe2OG dioxygenase" evidence="9">
    <location>
        <begin position="730"/>
        <end position="822"/>
    </location>
</feature>
<dbReference type="Pfam" id="PF25342">
    <property type="entry name" value="GT_PLOD"/>
    <property type="match status" value="1"/>
</dbReference>
<evidence type="ECO:0000256" key="2">
    <source>
        <dbReference type="ARBA" id="ARBA00022723"/>
    </source>
</evidence>
<evidence type="ECO:0000313" key="10">
    <source>
        <dbReference type="EMBL" id="OXA56714.1"/>
    </source>
</evidence>
<comment type="caution">
    <text evidence="10">The sequence shown here is derived from an EMBL/GenBank/DDBJ whole genome shotgun (WGS) entry which is preliminary data.</text>
</comment>
<feature type="signal peptide" evidence="8">
    <location>
        <begin position="1"/>
        <end position="27"/>
    </location>
</feature>
<dbReference type="AlphaFoldDB" id="A0A226EI40"/>
<dbReference type="GO" id="GO:0031418">
    <property type="term" value="F:L-ascorbic acid binding"/>
    <property type="evidence" value="ECO:0007669"/>
    <property type="project" value="InterPro"/>
</dbReference>
<reference evidence="10 11" key="1">
    <citation type="submission" date="2015-12" db="EMBL/GenBank/DDBJ databases">
        <title>The genome of Folsomia candida.</title>
        <authorList>
            <person name="Faddeeva A."/>
            <person name="Derks M.F."/>
            <person name="Anvar Y."/>
            <person name="Smit S."/>
            <person name="Van Straalen N."/>
            <person name="Roelofs D."/>
        </authorList>
    </citation>
    <scope>NUCLEOTIDE SEQUENCE [LARGE SCALE GENOMIC DNA]</scope>
    <source>
        <strain evidence="10 11">VU population</strain>
        <tissue evidence="10">Whole body</tissue>
    </source>
</reference>
<keyword evidence="5" id="KW-0560">Oxidoreductase</keyword>
<sequence length="822" mass="94610">MFQLKNGFIAFLVVILPLLALKTTADANDSPEDIDKNHFHVLTVATKWTESLVRYLRSAKVNGLTVEILGLGDQWEGGEVRVGPGGGQKVNLVKTALEKMKDLPDFDKKVVMFTDSYDILLLGNTAQIFKQFKMSNSKVLFGAESFCWPDEKLSNDYPEVLRGKRYLNSGGYIGYASTLYELLRSKEIANADDDQLFFTKLFLDEELRSKHKIKLDSKSSIFQNLNGATGELEMRFVEGSPVLFNTQYNTYPLVLHGNGPTKTVLNSYGNYLPTNWNEESGCASCWDEMTTLADIKEDDLKPVLIGVFIERPTPFLEEFLHKITLLDYPKKKVHFFLHNNVEYHSKLVNEFIANYTKTYASFKKIIPEDKTKEWHARNLAVEEAVKKDCGYFLSVDGEAHLDNPFTLKLLIEQNRGVVAPMLVRPYKAWSNFWGALTSEGFYARSNDYMDIVKGDRRGLWNVPFLSGAYLVNGSILNDPKLRPNYINNLLDADMAFCLNNRNNDVFMYVSNRVDWGHLVNSDNFETTHLYNELYQIFDNRWDWELRYLHPNWSKENFQISFMKMCIATPINLNSIIKALDPNRTVEAMMKDPETMPCPDVFWFPIVTPRYCVELIGEMENFGQWSDGSNYDTRLDGGYENVPTVDIHTNQVGMEAQWLEFLRLYVEPLQSKVFTGYHHYVDSRPETGHDDVPTVDAHLFQVGMQEAWLHFLRTYVAPLTLKVYDGYEEPPYASMNFIVRYKPDEQRELKPHHDTSTYTINIALNTPHVDYEGGGCRFTRYNCSVVDTKLGHVLMHPGKLTHQHEGLRILKGTRYIMISFVDP</sequence>
<dbReference type="SMART" id="SM00702">
    <property type="entry name" value="P4Hc"/>
    <property type="match status" value="1"/>
</dbReference>
<dbReference type="PROSITE" id="PS51471">
    <property type="entry name" value="FE2OG_OXY"/>
    <property type="match status" value="1"/>
</dbReference>
<dbReference type="InterPro" id="IPR005123">
    <property type="entry name" value="Oxoglu/Fe-dep_dioxygenase_dom"/>
</dbReference>
<dbReference type="Proteomes" id="UP000198287">
    <property type="component" value="Unassembled WGS sequence"/>
</dbReference>
<dbReference type="EMBL" id="LNIX01000003">
    <property type="protein sequence ID" value="OXA56714.1"/>
    <property type="molecule type" value="Genomic_DNA"/>
</dbReference>
<evidence type="ECO:0000256" key="6">
    <source>
        <dbReference type="ARBA" id="ARBA00023004"/>
    </source>
</evidence>
<evidence type="ECO:0000259" key="9">
    <source>
        <dbReference type="PROSITE" id="PS51471"/>
    </source>
</evidence>
<dbReference type="Pfam" id="PF03171">
    <property type="entry name" value="2OG-FeII_Oxy"/>
    <property type="match status" value="1"/>
</dbReference>
<keyword evidence="11" id="KW-1185">Reference proteome</keyword>
<proteinExistence type="predicted"/>
<evidence type="ECO:0000256" key="4">
    <source>
        <dbReference type="ARBA" id="ARBA00022964"/>
    </source>
</evidence>
<accession>A0A226EI40</accession>
<dbReference type="InterPro" id="IPR050757">
    <property type="entry name" value="Collagen_mod_GT25"/>
</dbReference>
<dbReference type="InterPro" id="IPR057589">
    <property type="entry name" value="GT_PLOD"/>
</dbReference>
<dbReference type="STRING" id="158441.A0A226EI40"/>
<dbReference type="PANTHER" id="PTHR10730:SF45">
    <property type="entry name" value="PROCOLLAGEN-LYSINE,2-OXOGLUTARATE 5-DIOXYGENASE"/>
    <property type="match status" value="1"/>
</dbReference>
<name>A0A226EI40_FOLCA</name>
<dbReference type="InterPro" id="IPR006620">
    <property type="entry name" value="Pro_4_hyd_alph"/>
</dbReference>
<evidence type="ECO:0000256" key="3">
    <source>
        <dbReference type="ARBA" id="ARBA00022729"/>
    </source>
</evidence>
<comment type="cofactor">
    <cofactor evidence="1">
        <name>L-ascorbate</name>
        <dbReference type="ChEBI" id="CHEBI:38290"/>
    </cofactor>
</comment>
<evidence type="ECO:0000256" key="7">
    <source>
        <dbReference type="ARBA" id="ARBA00023180"/>
    </source>
</evidence>
<keyword evidence="4" id="KW-0223">Dioxygenase</keyword>
<dbReference type="OMA" id="TDVACNH"/>
<evidence type="ECO:0000313" key="11">
    <source>
        <dbReference type="Proteomes" id="UP000198287"/>
    </source>
</evidence>
<keyword evidence="6" id="KW-0408">Iron</keyword>
<dbReference type="PANTHER" id="PTHR10730">
    <property type="entry name" value="PROCOLLAGEN-LYSINE,2-OXOGLUTARATE 5-DIOXYGENASE/GLYCOSYLTRANSFERASE 25 FAMILY MEMBER"/>
    <property type="match status" value="1"/>
</dbReference>
<protein>
    <recommendedName>
        <fullName evidence="9">Fe2OG dioxygenase domain-containing protein</fullName>
    </recommendedName>
</protein>
<dbReference type="InterPro" id="IPR044861">
    <property type="entry name" value="IPNS-like_FE2OG_OXY"/>
</dbReference>
<dbReference type="GO" id="GO:0005506">
    <property type="term" value="F:iron ion binding"/>
    <property type="evidence" value="ECO:0007669"/>
    <property type="project" value="InterPro"/>
</dbReference>
<keyword evidence="3 8" id="KW-0732">Signal</keyword>
<dbReference type="OrthoDB" id="69177at2759"/>
<gene>
    <name evidence="10" type="ORF">Fcan01_07895</name>
</gene>
<evidence type="ECO:0000256" key="1">
    <source>
        <dbReference type="ARBA" id="ARBA00001961"/>
    </source>
</evidence>
<keyword evidence="2" id="KW-0479">Metal-binding</keyword>
<keyword evidence="7" id="KW-0325">Glycoprotein</keyword>